<reference evidence="4" key="2">
    <citation type="submission" date="2021-08" db="EMBL/GenBank/DDBJ databases">
        <authorList>
            <person name="Tani A."/>
            <person name="Ola A."/>
            <person name="Ogura Y."/>
            <person name="Katsura K."/>
            <person name="Hayashi T."/>
        </authorList>
    </citation>
    <scope>NUCLEOTIDE SEQUENCE</scope>
    <source>
        <strain evidence="4">JCM 32048</strain>
    </source>
</reference>
<keyword evidence="3" id="KW-0996">Nickel insertion</keyword>
<dbReference type="AlphaFoldDB" id="A0AA37HF46"/>
<comment type="similarity">
    <text evidence="1 3">Belongs to the UreD family.</text>
</comment>
<keyword evidence="2 3" id="KW-0143">Chaperone</keyword>
<sequence>MQASPGPDALRRQRSIGHVALAVARMPGGATRITDLAESGPLRLRLPRPEHGPRAGPMEAVLLNTAGGIACGDRFTIEAGLADRADLVLTTTAAEKIYRSDGPVTRLDVALTLGAEAALAWLPQETILFDGARLARGFSAEMAIDARLTLFEALVFGRAAKGEVMRDGLLADSWRIRRAGRLAYADTFRLDGDIADRLARKAVAGGARAMATLLHLAPDAESRLDQARDLIAASGCDAVSVEAGASAWNGMLVLRLLGAEIGPLRLVAARILEGFRGRPLPRVWQT</sequence>
<dbReference type="PANTHER" id="PTHR33643">
    <property type="entry name" value="UREASE ACCESSORY PROTEIN D"/>
    <property type="match status" value="1"/>
</dbReference>
<dbReference type="EMBL" id="BPQJ01000031">
    <property type="protein sequence ID" value="GJD64887.1"/>
    <property type="molecule type" value="Genomic_DNA"/>
</dbReference>
<comment type="subunit">
    <text evidence="3">UreD, UreF and UreG form a complex that acts as a GTP-hydrolysis-dependent molecular chaperone, activating the urease apoprotein by helping to assemble the nickel containing metallocenter of UreC. The UreE protein probably delivers the nickel.</text>
</comment>
<reference evidence="4" key="1">
    <citation type="journal article" date="2016" name="Front. Microbiol.">
        <title>Genome Sequence of the Piezophilic, Mesophilic Sulfate-Reducing Bacterium Desulfovibrio indicus J2T.</title>
        <authorList>
            <person name="Cao J."/>
            <person name="Maignien L."/>
            <person name="Shao Z."/>
            <person name="Alain K."/>
            <person name="Jebbar M."/>
        </authorList>
    </citation>
    <scope>NUCLEOTIDE SEQUENCE</scope>
    <source>
        <strain evidence="4">JCM 32048</strain>
    </source>
</reference>
<comment type="subcellular location">
    <subcellularLocation>
        <location evidence="3">Cytoplasm</location>
    </subcellularLocation>
</comment>
<dbReference type="GO" id="GO:0016151">
    <property type="term" value="F:nickel cation binding"/>
    <property type="evidence" value="ECO:0007669"/>
    <property type="project" value="UniProtKB-UniRule"/>
</dbReference>
<comment type="function">
    <text evidence="3">Required for maturation of urease via the functional incorporation of the urease nickel metallocenter.</text>
</comment>
<keyword evidence="5" id="KW-1185">Reference proteome</keyword>
<dbReference type="Proteomes" id="UP001055286">
    <property type="component" value="Unassembled WGS sequence"/>
</dbReference>
<dbReference type="PANTHER" id="PTHR33643:SF1">
    <property type="entry name" value="UREASE ACCESSORY PROTEIN D"/>
    <property type="match status" value="1"/>
</dbReference>
<accession>A0AA37HF46</accession>
<evidence type="ECO:0000313" key="4">
    <source>
        <dbReference type="EMBL" id="GJD64887.1"/>
    </source>
</evidence>
<dbReference type="InterPro" id="IPR002669">
    <property type="entry name" value="UreD"/>
</dbReference>
<dbReference type="RefSeq" id="WP_099898552.1">
    <property type="nucleotide sequence ID" value="NZ_BPQJ01000031.1"/>
</dbReference>
<gene>
    <name evidence="3 4" type="primary">ureD</name>
    <name evidence="4" type="ORF">MPEAHAMD_5072</name>
</gene>
<dbReference type="Pfam" id="PF01774">
    <property type="entry name" value="UreD"/>
    <property type="match status" value="1"/>
</dbReference>
<dbReference type="HAMAP" id="MF_01384">
    <property type="entry name" value="UreD"/>
    <property type="match status" value="1"/>
</dbReference>
<proteinExistence type="inferred from homology"/>
<keyword evidence="3" id="KW-0963">Cytoplasm</keyword>
<dbReference type="GO" id="GO:0005737">
    <property type="term" value="C:cytoplasm"/>
    <property type="evidence" value="ECO:0007669"/>
    <property type="project" value="UniProtKB-SubCell"/>
</dbReference>
<comment type="caution">
    <text evidence="4">The sequence shown here is derived from an EMBL/GenBank/DDBJ whole genome shotgun (WGS) entry which is preliminary data.</text>
</comment>
<evidence type="ECO:0000256" key="2">
    <source>
        <dbReference type="ARBA" id="ARBA00023186"/>
    </source>
</evidence>
<evidence type="ECO:0000313" key="5">
    <source>
        <dbReference type="Proteomes" id="UP001055286"/>
    </source>
</evidence>
<organism evidence="4 5">
    <name type="scientific">Methylobacterium frigidaeris</name>
    <dbReference type="NCBI Taxonomy" id="2038277"/>
    <lineage>
        <taxon>Bacteria</taxon>
        <taxon>Pseudomonadati</taxon>
        <taxon>Pseudomonadota</taxon>
        <taxon>Alphaproteobacteria</taxon>
        <taxon>Hyphomicrobiales</taxon>
        <taxon>Methylobacteriaceae</taxon>
        <taxon>Methylobacterium</taxon>
    </lineage>
</organism>
<evidence type="ECO:0000256" key="3">
    <source>
        <dbReference type="HAMAP-Rule" id="MF_01384"/>
    </source>
</evidence>
<protein>
    <recommendedName>
        <fullName evidence="3">Urease accessory protein UreD</fullName>
    </recommendedName>
</protein>
<name>A0AA37HF46_9HYPH</name>
<evidence type="ECO:0000256" key="1">
    <source>
        <dbReference type="ARBA" id="ARBA00007177"/>
    </source>
</evidence>